<dbReference type="Pfam" id="PF20241">
    <property type="entry name" value="DUF6598"/>
    <property type="match status" value="1"/>
</dbReference>
<feature type="region of interest" description="Disordered" evidence="1">
    <location>
        <begin position="273"/>
        <end position="293"/>
    </location>
</feature>
<dbReference type="Proteomes" id="UP000006591">
    <property type="component" value="Chromosome 12"/>
</dbReference>
<accession>A0A0E0J7B0</accession>
<proteinExistence type="predicted"/>
<reference evidence="3" key="2">
    <citation type="submission" date="2018-04" db="EMBL/GenBank/DDBJ databases">
        <title>OnivRS2 (Oryza nivara Reference Sequence Version 2).</title>
        <authorList>
            <person name="Zhang J."/>
            <person name="Kudrna D."/>
            <person name="Lee S."/>
            <person name="Talag J."/>
            <person name="Rajasekar S."/>
            <person name="Welchert J."/>
            <person name="Hsing Y.-I."/>
            <person name="Wing R.A."/>
        </authorList>
    </citation>
    <scope>NUCLEOTIDE SEQUENCE [LARGE SCALE GENOMIC DNA]</scope>
    <source>
        <strain evidence="3">SL10</strain>
    </source>
</reference>
<evidence type="ECO:0000256" key="1">
    <source>
        <dbReference type="SAM" id="MobiDB-lite"/>
    </source>
</evidence>
<sequence>MSGLYLIPSSLTPLPLSHLFRPLSHLPSAIDRAAATVPSFAARGRGACQTAAHGRRSSSAGRARGEDLAGRGAHEEEIATVRTHEGAPSESCVGRRVVGWPCAGKELAIQHRAGREAPGRPCIWRGVVDRLRAAELLARRPHGGGEGGSSPTGRVLRRRSRPATRGRGARWPAVHGEIVVGQPCVGGAARLPVTPGERCRRPATRRGRSSPTGAAQGDDFPASGAREEESSAGHRHPPRPWYRLQRPSTWLSTPDLPEKEIRKKRRLRWLTGEGEEADPRTPHSPSQPANPTFPAAAAVMESGQSGDGASHGHTSTVVETAKEEALAGGYDEEEEDCTPLPNGLICSRQNWETMYGKFGAFEDETDASPMRNTDRPVPPYYLPISMMQFFLVKVIEIMGGLQWPLHVYGIVATRDSQDNKRNFLFRCDREHCQTLASPQDSCLRLTRPSRAIVIVNPVVVEVDLKVKGSRGPPSEDKVLSEHAFVHNHTGHRIKPGFPHRQLESTEDSTMEFVFAHLQSAVEATITVGVVEGSPDFRAHHGGDDTAVVKEEIFCARKTSRSQSYFMLGFCKLSIIIAWSLLP</sequence>
<dbReference type="Gramene" id="ONIVA12G04030.1">
    <property type="protein sequence ID" value="ONIVA12G04030.1"/>
    <property type="gene ID" value="ONIVA12G04030"/>
</dbReference>
<name>A0A0E0J7B0_ORYNI</name>
<evidence type="ECO:0000313" key="3">
    <source>
        <dbReference type="EnsemblPlants" id="ONIVA12G04030.1"/>
    </source>
</evidence>
<feature type="compositionally biased region" description="Basic and acidic residues" evidence="1">
    <location>
        <begin position="63"/>
        <end position="86"/>
    </location>
</feature>
<dbReference type="AlphaFoldDB" id="A0A0E0J7B0"/>
<feature type="region of interest" description="Disordered" evidence="1">
    <location>
        <begin position="139"/>
        <end position="170"/>
    </location>
</feature>
<evidence type="ECO:0000313" key="4">
    <source>
        <dbReference type="Proteomes" id="UP000006591"/>
    </source>
</evidence>
<protein>
    <recommendedName>
        <fullName evidence="2">DUF6598 domain-containing protein</fullName>
    </recommendedName>
</protein>
<dbReference type="EnsemblPlants" id="ONIVA12G04030.1">
    <property type="protein sequence ID" value="ONIVA12G04030.1"/>
    <property type="gene ID" value="ONIVA12G04030"/>
</dbReference>
<dbReference type="PANTHER" id="PTHR33065:SF131">
    <property type="entry name" value="EXPRESSED PROTEIN"/>
    <property type="match status" value="1"/>
</dbReference>
<feature type="region of interest" description="Disordered" evidence="1">
    <location>
        <begin position="186"/>
        <end position="257"/>
    </location>
</feature>
<keyword evidence="4" id="KW-1185">Reference proteome</keyword>
<feature type="compositionally biased region" description="Basic residues" evidence="1">
    <location>
        <begin position="155"/>
        <end position="168"/>
    </location>
</feature>
<reference evidence="3" key="1">
    <citation type="submission" date="2015-04" db="UniProtKB">
        <authorList>
            <consortium name="EnsemblPlants"/>
        </authorList>
    </citation>
    <scope>IDENTIFICATION</scope>
    <source>
        <strain evidence="3">SL10</strain>
    </source>
</reference>
<dbReference type="InterPro" id="IPR046533">
    <property type="entry name" value="DUF6598"/>
</dbReference>
<organism evidence="3">
    <name type="scientific">Oryza nivara</name>
    <name type="common">Indian wild rice</name>
    <name type="synonym">Oryza sativa f. spontanea</name>
    <dbReference type="NCBI Taxonomy" id="4536"/>
    <lineage>
        <taxon>Eukaryota</taxon>
        <taxon>Viridiplantae</taxon>
        <taxon>Streptophyta</taxon>
        <taxon>Embryophyta</taxon>
        <taxon>Tracheophyta</taxon>
        <taxon>Spermatophyta</taxon>
        <taxon>Magnoliopsida</taxon>
        <taxon>Liliopsida</taxon>
        <taxon>Poales</taxon>
        <taxon>Poaceae</taxon>
        <taxon>BOP clade</taxon>
        <taxon>Oryzoideae</taxon>
        <taxon>Oryzeae</taxon>
        <taxon>Oryzinae</taxon>
        <taxon>Oryza</taxon>
    </lineage>
</organism>
<dbReference type="eggNOG" id="ENOG502R5M8">
    <property type="taxonomic scope" value="Eukaryota"/>
</dbReference>
<feature type="domain" description="DUF6598" evidence="2">
    <location>
        <begin position="386"/>
        <end position="540"/>
    </location>
</feature>
<evidence type="ECO:0000259" key="2">
    <source>
        <dbReference type="Pfam" id="PF20241"/>
    </source>
</evidence>
<dbReference type="PANTHER" id="PTHR33065">
    <property type="entry name" value="OS07G0486400 PROTEIN"/>
    <property type="match status" value="1"/>
</dbReference>
<feature type="region of interest" description="Disordered" evidence="1">
    <location>
        <begin position="48"/>
        <end position="86"/>
    </location>
</feature>